<organism evidence="6 7">
    <name type="scientific">Candidatus Nitronauta litoralis</name>
    <dbReference type="NCBI Taxonomy" id="2705533"/>
    <lineage>
        <taxon>Bacteria</taxon>
        <taxon>Pseudomonadati</taxon>
        <taxon>Nitrospinota/Tectimicrobiota group</taxon>
        <taxon>Nitrospinota</taxon>
        <taxon>Nitrospinia</taxon>
        <taxon>Nitrospinales</taxon>
        <taxon>Nitrospinaceae</taxon>
        <taxon>Candidatus Nitronauta</taxon>
    </lineage>
</organism>
<proteinExistence type="predicted"/>
<dbReference type="AlphaFoldDB" id="A0A7T0BU55"/>
<dbReference type="EMBL" id="CP048685">
    <property type="protein sequence ID" value="QPJ60867.1"/>
    <property type="molecule type" value="Genomic_DNA"/>
</dbReference>
<evidence type="ECO:0000256" key="3">
    <source>
        <dbReference type="ARBA" id="ARBA00022741"/>
    </source>
</evidence>
<dbReference type="GO" id="GO:0016020">
    <property type="term" value="C:membrane"/>
    <property type="evidence" value="ECO:0007669"/>
    <property type="project" value="InterPro"/>
</dbReference>
<dbReference type="KEGG" id="nli:G3M70_02775"/>
<reference evidence="6 7" key="1">
    <citation type="submission" date="2020-02" db="EMBL/GenBank/DDBJ databases">
        <title>Genomic and physiological characterization of two novel Nitrospinaceae genera.</title>
        <authorList>
            <person name="Mueller A.J."/>
            <person name="Jung M.-Y."/>
            <person name="Strachan C.R."/>
            <person name="Herbold C.W."/>
            <person name="Kirkegaard R.H."/>
            <person name="Daims H."/>
        </authorList>
    </citation>
    <scope>NUCLEOTIDE SEQUENCE [LARGE SCALE GENOMIC DNA]</scope>
    <source>
        <strain evidence="6">EB</strain>
    </source>
</reference>
<accession>A0A7T0BU55</accession>
<dbReference type="PROSITE" id="PS50893">
    <property type="entry name" value="ABC_TRANSPORTER_2"/>
    <property type="match status" value="1"/>
</dbReference>
<name>A0A7T0BU55_9BACT</name>
<keyword evidence="2" id="KW-0592">Phosphate transport</keyword>
<dbReference type="Gene3D" id="3.40.50.300">
    <property type="entry name" value="P-loop containing nucleotide triphosphate hydrolases"/>
    <property type="match status" value="1"/>
</dbReference>
<gene>
    <name evidence="6" type="ORF">G3M70_02775</name>
</gene>
<dbReference type="InterPro" id="IPR017871">
    <property type="entry name" value="ABC_transporter-like_CS"/>
</dbReference>
<dbReference type="PANTHER" id="PTHR43423">
    <property type="entry name" value="ABC TRANSPORTER I FAMILY MEMBER 17"/>
    <property type="match status" value="1"/>
</dbReference>
<evidence type="ECO:0000313" key="7">
    <source>
        <dbReference type="Proteomes" id="UP000594688"/>
    </source>
</evidence>
<dbReference type="InterPro" id="IPR027417">
    <property type="entry name" value="P-loop_NTPase"/>
</dbReference>
<evidence type="ECO:0000313" key="6">
    <source>
        <dbReference type="EMBL" id="QPJ60867.1"/>
    </source>
</evidence>
<dbReference type="GO" id="GO:0005315">
    <property type="term" value="F:phosphate transmembrane transporter activity"/>
    <property type="evidence" value="ECO:0007669"/>
    <property type="project" value="InterPro"/>
</dbReference>
<dbReference type="SMART" id="SM00382">
    <property type="entry name" value="AAA"/>
    <property type="match status" value="1"/>
</dbReference>
<dbReference type="PROSITE" id="PS00211">
    <property type="entry name" value="ABC_TRANSPORTER_1"/>
    <property type="match status" value="1"/>
</dbReference>
<evidence type="ECO:0000256" key="4">
    <source>
        <dbReference type="ARBA" id="ARBA00022840"/>
    </source>
</evidence>
<dbReference type="InterPro" id="IPR003593">
    <property type="entry name" value="AAA+_ATPase"/>
</dbReference>
<sequence>MASLLNVNNLSVVQGRSILSSISFELKVGDMLLVLGPSGAGKSTLLRCLNRFQPLNTGTIEFQGTNVDQFDVSNLRRRIGMVFQTPTLFRGTVQDNIAKGPALRGEVVSKNDLEQLATNVGLDQEVLLRDAETLSVGEKQRVSFAQTLANHPEVLLLDEPTSALDPSAVFTIEKLIQKIHREMNRTIVMVTHNVEQALRLNTRTLILLEGKVIANGPIKELIADQTSETLMRFFEGRLNGEGESSGI</sequence>
<keyword evidence="3" id="KW-0547">Nucleotide-binding</keyword>
<dbReference type="GO" id="GO:0035435">
    <property type="term" value="P:phosphate ion transmembrane transport"/>
    <property type="evidence" value="ECO:0007669"/>
    <property type="project" value="InterPro"/>
</dbReference>
<evidence type="ECO:0000259" key="5">
    <source>
        <dbReference type="PROSITE" id="PS50893"/>
    </source>
</evidence>
<dbReference type="Pfam" id="PF00005">
    <property type="entry name" value="ABC_tran"/>
    <property type="match status" value="1"/>
</dbReference>
<protein>
    <submittedName>
        <fullName evidence="6">Phosphate ABC transporter ATP-binding protein</fullName>
    </submittedName>
</protein>
<dbReference type="GO" id="GO:0005524">
    <property type="term" value="F:ATP binding"/>
    <property type="evidence" value="ECO:0007669"/>
    <property type="project" value="UniProtKB-KW"/>
</dbReference>
<feature type="domain" description="ABC transporter" evidence="5">
    <location>
        <begin position="2"/>
        <end position="234"/>
    </location>
</feature>
<dbReference type="GO" id="GO:0016887">
    <property type="term" value="F:ATP hydrolysis activity"/>
    <property type="evidence" value="ECO:0007669"/>
    <property type="project" value="InterPro"/>
</dbReference>
<keyword evidence="1" id="KW-0813">Transport</keyword>
<dbReference type="InterPro" id="IPR005670">
    <property type="entry name" value="PstB-like"/>
</dbReference>
<evidence type="ECO:0000256" key="2">
    <source>
        <dbReference type="ARBA" id="ARBA00022592"/>
    </source>
</evidence>
<dbReference type="InterPro" id="IPR003439">
    <property type="entry name" value="ABC_transporter-like_ATP-bd"/>
</dbReference>
<dbReference type="SUPFAM" id="SSF52540">
    <property type="entry name" value="P-loop containing nucleoside triphosphate hydrolases"/>
    <property type="match status" value="1"/>
</dbReference>
<dbReference type="PANTHER" id="PTHR43423:SF1">
    <property type="entry name" value="ABC TRANSPORTER I FAMILY MEMBER 17"/>
    <property type="match status" value="1"/>
</dbReference>
<dbReference type="Proteomes" id="UP000594688">
    <property type="component" value="Chromosome"/>
</dbReference>
<keyword evidence="4 6" id="KW-0067">ATP-binding</keyword>
<dbReference type="CDD" id="cd03260">
    <property type="entry name" value="ABC_PstB_phosphate_transporter"/>
    <property type="match status" value="1"/>
</dbReference>
<evidence type="ECO:0000256" key="1">
    <source>
        <dbReference type="ARBA" id="ARBA00022448"/>
    </source>
</evidence>